<evidence type="ECO:0000313" key="1">
    <source>
        <dbReference type="EMBL" id="KDQ20829.1"/>
    </source>
</evidence>
<gene>
    <name evidence="1" type="ORF">BOTBODRAFT_40881</name>
</gene>
<evidence type="ECO:0000313" key="2">
    <source>
        <dbReference type="Proteomes" id="UP000027195"/>
    </source>
</evidence>
<dbReference type="EMBL" id="KL198017">
    <property type="protein sequence ID" value="KDQ20829.1"/>
    <property type="molecule type" value="Genomic_DNA"/>
</dbReference>
<dbReference type="HOGENOM" id="CLU_1626763_0_0_1"/>
<dbReference type="AlphaFoldDB" id="A0A067MZ25"/>
<accession>A0A067MZ25</accession>
<dbReference type="InParanoid" id="A0A067MZ25"/>
<sequence length="163" mass="18123">MYCGYTSGEVAESMNCGQQGAIGYPSSILRIFAAAPDDKKATVEGAFPKVGLVCHTWEVNKEHTLLETWSEQTIICGNVRSRRLKEGFHEAAPNSNKPGERRDDVVPFLQSSVWRFICHTLFNFTRTLQSPGSPEALLRTQVHNQFNSCGYAHKVCPCAKAFP</sequence>
<organism evidence="1 2">
    <name type="scientific">Botryobasidium botryosum (strain FD-172 SS1)</name>
    <dbReference type="NCBI Taxonomy" id="930990"/>
    <lineage>
        <taxon>Eukaryota</taxon>
        <taxon>Fungi</taxon>
        <taxon>Dikarya</taxon>
        <taxon>Basidiomycota</taxon>
        <taxon>Agaricomycotina</taxon>
        <taxon>Agaricomycetes</taxon>
        <taxon>Cantharellales</taxon>
        <taxon>Botryobasidiaceae</taxon>
        <taxon>Botryobasidium</taxon>
    </lineage>
</organism>
<protein>
    <submittedName>
        <fullName evidence="1">Uncharacterized protein</fullName>
    </submittedName>
</protein>
<keyword evidence="2" id="KW-1185">Reference proteome</keyword>
<dbReference type="Proteomes" id="UP000027195">
    <property type="component" value="Unassembled WGS sequence"/>
</dbReference>
<proteinExistence type="predicted"/>
<name>A0A067MZ25_BOTB1</name>
<reference evidence="2" key="1">
    <citation type="journal article" date="2014" name="Proc. Natl. Acad. Sci. U.S.A.">
        <title>Extensive sampling of basidiomycete genomes demonstrates inadequacy of the white-rot/brown-rot paradigm for wood decay fungi.</title>
        <authorList>
            <person name="Riley R."/>
            <person name="Salamov A.A."/>
            <person name="Brown D.W."/>
            <person name="Nagy L.G."/>
            <person name="Floudas D."/>
            <person name="Held B.W."/>
            <person name="Levasseur A."/>
            <person name="Lombard V."/>
            <person name="Morin E."/>
            <person name="Otillar R."/>
            <person name="Lindquist E.A."/>
            <person name="Sun H."/>
            <person name="LaButti K.M."/>
            <person name="Schmutz J."/>
            <person name="Jabbour D."/>
            <person name="Luo H."/>
            <person name="Baker S.E."/>
            <person name="Pisabarro A.G."/>
            <person name="Walton J.D."/>
            <person name="Blanchette R.A."/>
            <person name="Henrissat B."/>
            <person name="Martin F."/>
            <person name="Cullen D."/>
            <person name="Hibbett D.S."/>
            <person name="Grigoriev I.V."/>
        </authorList>
    </citation>
    <scope>NUCLEOTIDE SEQUENCE [LARGE SCALE GENOMIC DNA]</scope>
    <source>
        <strain evidence="2">FD-172 SS1</strain>
    </source>
</reference>